<reference evidence="1" key="1">
    <citation type="submission" date="2021-11" db="EMBL/GenBank/DDBJ databases">
        <title>Study of the species diversity of bacterial strains isolated from a unique natural object - Shulgan-Tash cave (Bashkiria).</title>
        <authorList>
            <person name="Sazanova A.L."/>
            <person name="Chirak E.R."/>
            <person name="Safronova V.I."/>
        </authorList>
    </citation>
    <scope>NUCLEOTIDE SEQUENCE</scope>
    <source>
        <strain evidence="1">P1</strain>
    </source>
</reference>
<dbReference type="EMBL" id="CP087977">
    <property type="protein sequence ID" value="UUZ44077.1"/>
    <property type="molecule type" value="Genomic_DNA"/>
</dbReference>
<sequence length="346" mass="37340">MSDYSGRHRPPTRAERRAIERRSRLPKSFGPAYLVPTAAAATPVLTAAGATAAQSASFGGSAGTQAKAAFLTADKDNGATSLLSDPTLGDDAREEVAASAQESSGLATRRQAVSASVAKDRGPHAGAQARRPRQGTHGDRRGQEEAGEVLDGCSRVRRLLHGAGRAAGCASGRPELGQAARQRRLHLPLRPPLGQAARRTGLRRRDRHAPEGPEQRHGHRRRPDERLRHLHRHQVLGRHRRPLRPHELVQRQRRPAGRPGRRRRPVGQHRPLHRTPPPHGDPPPVAAARSTRRAGSPSAASADPRLRRRRGPDERSLVGPPSSALPWGNARLVRAFRGGRSAAAAA</sequence>
<name>A0AC61U243_9MICO</name>
<gene>
    <name evidence="1" type="ORF">LP422_15835</name>
</gene>
<evidence type="ECO:0000313" key="1">
    <source>
        <dbReference type="EMBL" id="UUZ44077.1"/>
    </source>
</evidence>
<accession>A0AC61U243</accession>
<protein>
    <submittedName>
        <fullName evidence="1">Uncharacterized protein</fullName>
    </submittedName>
</protein>
<dbReference type="Proteomes" id="UP001059663">
    <property type="component" value="Chromosome"/>
</dbReference>
<organism evidence="1 2">
    <name type="scientific">Janibacter limosus</name>
    <dbReference type="NCBI Taxonomy" id="53458"/>
    <lineage>
        <taxon>Bacteria</taxon>
        <taxon>Bacillati</taxon>
        <taxon>Actinomycetota</taxon>
        <taxon>Actinomycetes</taxon>
        <taxon>Micrococcales</taxon>
        <taxon>Intrasporangiaceae</taxon>
        <taxon>Janibacter</taxon>
    </lineage>
</organism>
<proteinExistence type="predicted"/>
<evidence type="ECO:0000313" key="2">
    <source>
        <dbReference type="Proteomes" id="UP001059663"/>
    </source>
</evidence>